<dbReference type="EMBL" id="LHYL01000005">
    <property type="protein sequence ID" value="KXB08781.1"/>
    <property type="molecule type" value="Genomic_DNA"/>
</dbReference>
<comment type="caution">
    <text evidence="1">The sequence shown here is derived from an EMBL/GenBank/DDBJ whole genome shotgun (WGS) entry which is preliminary data.</text>
</comment>
<dbReference type="AlphaFoldDB" id="A0A133VQT9"/>
<organism evidence="1 2">
    <name type="scientific">candidate division MSBL1 archaeon SCGC-AAA385M02</name>
    <dbReference type="NCBI Taxonomy" id="1698287"/>
    <lineage>
        <taxon>Archaea</taxon>
        <taxon>Methanobacteriati</taxon>
        <taxon>Methanobacteriota</taxon>
        <taxon>candidate division MSBL1</taxon>
    </lineage>
</organism>
<sequence>MNLFQRLKAWLDGEYICINCGKKWYSFSCGTGQMICPECYDGEQPWQRDMNPWTGNYNSSPLKVEGKK</sequence>
<protein>
    <submittedName>
        <fullName evidence="1">Uncharacterized protein</fullName>
    </submittedName>
</protein>
<gene>
    <name evidence="1" type="ORF">AKJ59_00465</name>
</gene>
<keyword evidence="2" id="KW-1185">Reference proteome</keyword>
<evidence type="ECO:0000313" key="2">
    <source>
        <dbReference type="Proteomes" id="UP000070248"/>
    </source>
</evidence>
<dbReference type="Proteomes" id="UP000070248">
    <property type="component" value="Unassembled WGS sequence"/>
</dbReference>
<accession>A0A133VQT9</accession>
<name>A0A133VQT9_9EURY</name>
<proteinExistence type="predicted"/>
<reference evidence="1 2" key="1">
    <citation type="journal article" date="2016" name="Sci. Rep.">
        <title>Metabolic traits of an uncultured archaeal lineage -MSBL1- from brine pools of the Red Sea.</title>
        <authorList>
            <person name="Mwirichia R."/>
            <person name="Alam I."/>
            <person name="Rashid M."/>
            <person name="Vinu M."/>
            <person name="Ba-Alawi W."/>
            <person name="Anthony Kamau A."/>
            <person name="Kamanda Ngugi D."/>
            <person name="Goker M."/>
            <person name="Klenk H.P."/>
            <person name="Bajic V."/>
            <person name="Stingl U."/>
        </authorList>
    </citation>
    <scope>NUCLEOTIDE SEQUENCE [LARGE SCALE GENOMIC DNA]</scope>
    <source>
        <strain evidence="1">SCGC-AAA385M02</strain>
    </source>
</reference>
<evidence type="ECO:0000313" key="1">
    <source>
        <dbReference type="EMBL" id="KXB08781.1"/>
    </source>
</evidence>